<keyword evidence="3" id="KW-1185">Reference proteome</keyword>
<dbReference type="Proteomes" id="UP000225706">
    <property type="component" value="Unassembled WGS sequence"/>
</dbReference>
<proteinExistence type="predicted"/>
<reference evidence="3" key="1">
    <citation type="journal article" date="2017" name="bioRxiv">
        <title>Comparative analysis of the genomes of Stylophora pistillata and Acropora digitifera provides evidence for extensive differences between species of corals.</title>
        <authorList>
            <person name="Voolstra C.R."/>
            <person name="Li Y."/>
            <person name="Liew Y.J."/>
            <person name="Baumgarten S."/>
            <person name="Zoccola D."/>
            <person name="Flot J.-F."/>
            <person name="Tambutte S."/>
            <person name="Allemand D."/>
            <person name="Aranda M."/>
        </authorList>
    </citation>
    <scope>NUCLEOTIDE SEQUENCE [LARGE SCALE GENOMIC DNA]</scope>
</reference>
<dbReference type="EMBL" id="LSMT01000092">
    <property type="protein sequence ID" value="PFX27959.1"/>
    <property type="molecule type" value="Genomic_DNA"/>
</dbReference>
<evidence type="ECO:0000313" key="2">
    <source>
        <dbReference type="EMBL" id="PFX27959.1"/>
    </source>
</evidence>
<organism evidence="2 3">
    <name type="scientific">Stylophora pistillata</name>
    <name type="common">Smooth cauliflower coral</name>
    <dbReference type="NCBI Taxonomy" id="50429"/>
    <lineage>
        <taxon>Eukaryota</taxon>
        <taxon>Metazoa</taxon>
        <taxon>Cnidaria</taxon>
        <taxon>Anthozoa</taxon>
        <taxon>Hexacorallia</taxon>
        <taxon>Scleractinia</taxon>
        <taxon>Astrocoeniina</taxon>
        <taxon>Pocilloporidae</taxon>
        <taxon>Stylophora</taxon>
    </lineage>
</organism>
<gene>
    <name evidence="2" type="ORF">AWC38_SpisGene7292</name>
</gene>
<evidence type="ECO:0000256" key="1">
    <source>
        <dbReference type="SAM" id="MobiDB-lite"/>
    </source>
</evidence>
<evidence type="ECO:0000313" key="3">
    <source>
        <dbReference type="Proteomes" id="UP000225706"/>
    </source>
</evidence>
<comment type="caution">
    <text evidence="2">The sequence shown here is derived from an EMBL/GenBank/DDBJ whole genome shotgun (WGS) entry which is preliminary data.</text>
</comment>
<protein>
    <submittedName>
        <fullName evidence="2">Uncharacterized protein</fullName>
    </submittedName>
</protein>
<dbReference type="OrthoDB" id="5990621at2759"/>
<feature type="region of interest" description="Disordered" evidence="1">
    <location>
        <begin position="293"/>
        <end position="314"/>
    </location>
</feature>
<dbReference type="AlphaFoldDB" id="A0A2B4SFT1"/>
<dbReference type="STRING" id="50429.A0A2B4SFT1"/>
<name>A0A2B4SFT1_STYPI</name>
<feature type="compositionally biased region" description="Gly residues" evidence="1">
    <location>
        <begin position="301"/>
        <end position="314"/>
    </location>
</feature>
<accession>A0A2B4SFT1</accession>
<sequence>MVVLVALLDIEYHFTTLGATGKSGPVSNALYQGTSLEGILVKEGLQSWNIPLSATYRLEVCGATGGNQGGLGTIAGKGAKVNGTVYLQQGTQLTVLVGQRGKRGGGGGGTCVVFTGSSSPLVVAGGGGVADIVDGDPGQAGLSGSVNPGGKGKGGKVCMSGNDAELLGVGGGGGLLTDGRCYRASSCNKPCDKGDGGKSFQAGGKGGYTKVNKCAGGFGGGGNCGGGGGYSGGGVQVDGKSKNLDLHAGGDSATTTYIASSPTTTAGVEGTTAAAVATTSIVSSDVVNATPGGDGVSSTTAGGGEVTNTAGGGPEVSLTVTVTTDCSGSKLASLNQSIINGISSTYKASRYSLKDVRATSVTCNSPLKGTYTLSFYRVGSSGSTIEEVFKAGLQRGDFGNSITANNTVYNFEFQGVDLKKTPKSGECNKVCCDGLGGEMLVEVTCTPEDKCAGADVSDRKDKGYCSGESKAYCECSKGLAKCRFNYCIGTRIIDEVHILTITTHAQVYAGLQFGNMTLWAYGNRRLVTETKSNNKQ</sequence>